<comment type="caution">
    <text evidence="1">The sequence shown here is derived from an EMBL/GenBank/DDBJ whole genome shotgun (WGS) entry which is preliminary data.</text>
</comment>
<evidence type="ECO:0000313" key="2">
    <source>
        <dbReference type="Proteomes" id="UP001152795"/>
    </source>
</evidence>
<organism evidence="1 2">
    <name type="scientific">Paramuricea clavata</name>
    <name type="common">Red gorgonian</name>
    <name type="synonym">Violescent sea-whip</name>
    <dbReference type="NCBI Taxonomy" id="317549"/>
    <lineage>
        <taxon>Eukaryota</taxon>
        <taxon>Metazoa</taxon>
        <taxon>Cnidaria</taxon>
        <taxon>Anthozoa</taxon>
        <taxon>Octocorallia</taxon>
        <taxon>Malacalcyonacea</taxon>
        <taxon>Plexauridae</taxon>
        <taxon>Paramuricea</taxon>
    </lineage>
</organism>
<dbReference type="EMBL" id="CACRXK020012269">
    <property type="protein sequence ID" value="CAB4023009.1"/>
    <property type="molecule type" value="Genomic_DNA"/>
</dbReference>
<keyword evidence="2" id="KW-1185">Reference proteome</keyword>
<sequence>MATFDRTIIRNSSDIPIAFTGCFDDYNVTSCVRDSVLSGFAIITAFVCAVKLYNLFRNQHSLPNQYIIFFCGLVQCILCAINWIYLWKYSIIYVIEFLKIVQCVVVCRFYCTLAAQIYRKDHLASRTVPLSAVVFLLAVFGICISGWATLKSDKVDCLATQWILLAMAEFVNAQFFLLAGLFVTKKLNDVRTLDDMRNSKKRELWGNITVFEISAVASVVHDAIFKARKFIFHYFHRIILTVFTMAGF</sequence>
<evidence type="ECO:0000313" key="1">
    <source>
        <dbReference type="EMBL" id="CAB4023009.1"/>
    </source>
</evidence>
<accession>A0A6S7J1K9</accession>
<dbReference type="OrthoDB" id="5818871at2759"/>
<proteinExistence type="predicted"/>
<dbReference type="Proteomes" id="UP001152795">
    <property type="component" value="Unassembled WGS sequence"/>
</dbReference>
<dbReference type="AlphaFoldDB" id="A0A6S7J1K9"/>
<name>A0A6S7J1K9_PARCT</name>
<reference evidence="1" key="1">
    <citation type="submission" date="2020-04" db="EMBL/GenBank/DDBJ databases">
        <authorList>
            <person name="Alioto T."/>
            <person name="Alioto T."/>
            <person name="Gomez Garrido J."/>
        </authorList>
    </citation>
    <scope>NUCLEOTIDE SEQUENCE</scope>
    <source>
        <strain evidence="1">A484AB</strain>
    </source>
</reference>
<dbReference type="PANTHER" id="PTHR38553">
    <property type="entry name" value="PROTEIN CBG19621"/>
    <property type="match status" value="1"/>
</dbReference>
<gene>
    <name evidence="1" type="ORF">PACLA_8A016526</name>
</gene>
<dbReference type="PANTHER" id="PTHR38553:SF1">
    <property type="entry name" value="G PROTEIN-COUPLED RECEPTOR"/>
    <property type="match status" value="1"/>
</dbReference>
<protein>
    <submittedName>
        <fullName evidence="1">Uncharacterized protein</fullName>
    </submittedName>
</protein>